<evidence type="ECO:0000256" key="8">
    <source>
        <dbReference type="ARBA" id="ARBA00023157"/>
    </source>
</evidence>
<feature type="compositionally biased region" description="Acidic residues" evidence="13">
    <location>
        <begin position="1540"/>
        <end position="1550"/>
    </location>
</feature>
<feature type="region of interest" description="Disordered" evidence="13">
    <location>
        <begin position="679"/>
        <end position="841"/>
    </location>
</feature>
<feature type="compositionally biased region" description="Polar residues" evidence="13">
    <location>
        <begin position="1205"/>
        <end position="1215"/>
    </location>
</feature>
<feature type="domain" description="GH18" evidence="16">
    <location>
        <begin position="25"/>
        <end position="401"/>
    </location>
</feature>
<dbReference type="EC" id="3.2.1.14" evidence="3"/>
<feature type="compositionally biased region" description="Low complexity" evidence="13">
    <location>
        <begin position="1669"/>
        <end position="1685"/>
    </location>
</feature>
<dbReference type="InterPro" id="IPR036508">
    <property type="entry name" value="Chitin-bd_dom_sf"/>
</dbReference>
<feature type="chain" id="PRO_5040380136" description="chitinase" evidence="14">
    <location>
        <begin position="23"/>
        <end position="2311"/>
    </location>
</feature>
<feature type="compositionally biased region" description="Acidic residues" evidence="13">
    <location>
        <begin position="1320"/>
        <end position="1337"/>
    </location>
</feature>
<dbReference type="FunFam" id="2.170.140.10:FF:000005">
    <property type="entry name" value="Acidic mammalian chitinase"/>
    <property type="match status" value="1"/>
</dbReference>
<dbReference type="InterPro" id="IPR017853">
    <property type="entry name" value="GH"/>
</dbReference>
<keyword evidence="11" id="KW-0624">Polysaccharide degradation</keyword>
<dbReference type="PANTHER" id="PTHR11177">
    <property type="entry name" value="CHITINASE"/>
    <property type="match status" value="1"/>
</dbReference>
<evidence type="ECO:0000256" key="10">
    <source>
        <dbReference type="ARBA" id="ARBA00023295"/>
    </source>
</evidence>
<evidence type="ECO:0000256" key="2">
    <source>
        <dbReference type="ARBA" id="ARBA00009121"/>
    </source>
</evidence>
<feature type="compositionally biased region" description="Acidic residues" evidence="13">
    <location>
        <begin position="634"/>
        <end position="646"/>
    </location>
</feature>
<feature type="region of interest" description="Disordered" evidence="13">
    <location>
        <begin position="1613"/>
        <end position="1648"/>
    </location>
</feature>
<evidence type="ECO:0000313" key="17">
    <source>
        <dbReference type="EMBL" id="CAH2002617.1"/>
    </source>
</evidence>
<dbReference type="SUPFAM" id="SSF54556">
    <property type="entry name" value="Chitinase insertion domain"/>
    <property type="match status" value="1"/>
</dbReference>
<feature type="compositionally biased region" description="Basic and acidic residues" evidence="13">
    <location>
        <begin position="1817"/>
        <end position="1833"/>
    </location>
</feature>
<dbReference type="InterPro" id="IPR001579">
    <property type="entry name" value="Glyco_hydro_18_chit_AS"/>
</dbReference>
<dbReference type="PROSITE" id="PS51910">
    <property type="entry name" value="GH18_2"/>
    <property type="match status" value="1"/>
</dbReference>
<name>A0A9P0LP58_ACAOB</name>
<dbReference type="SMART" id="SM00494">
    <property type="entry name" value="ChtBD2"/>
    <property type="match status" value="1"/>
</dbReference>
<evidence type="ECO:0000256" key="3">
    <source>
        <dbReference type="ARBA" id="ARBA00012729"/>
    </source>
</evidence>
<dbReference type="InterPro" id="IPR001223">
    <property type="entry name" value="Glyco_hydro18_cat"/>
</dbReference>
<dbReference type="Proteomes" id="UP001152888">
    <property type="component" value="Unassembled WGS sequence"/>
</dbReference>
<dbReference type="SUPFAM" id="SSF51445">
    <property type="entry name" value="(Trans)glycosidases"/>
    <property type="match status" value="1"/>
</dbReference>
<feature type="compositionally biased region" description="Low complexity" evidence="13">
    <location>
        <begin position="933"/>
        <end position="975"/>
    </location>
</feature>
<evidence type="ECO:0000256" key="7">
    <source>
        <dbReference type="ARBA" id="ARBA00023024"/>
    </source>
</evidence>
<feature type="signal peptide" evidence="14">
    <location>
        <begin position="1"/>
        <end position="22"/>
    </location>
</feature>
<gene>
    <name evidence="17" type="ORF">ACAOBT_LOCUS26880</name>
</gene>
<evidence type="ECO:0000256" key="12">
    <source>
        <dbReference type="RuleBase" id="RU000489"/>
    </source>
</evidence>
<keyword evidence="8" id="KW-1015">Disulfide bond</keyword>
<feature type="compositionally biased region" description="Polar residues" evidence="13">
    <location>
        <begin position="1130"/>
        <end position="1147"/>
    </location>
</feature>
<evidence type="ECO:0000256" key="9">
    <source>
        <dbReference type="ARBA" id="ARBA00023277"/>
    </source>
</evidence>
<dbReference type="SUPFAM" id="SSF57625">
    <property type="entry name" value="Invertebrate chitin-binding proteins"/>
    <property type="match status" value="1"/>
</dbReference>
<comment type="similarity">
    <text evidence="2">Belongs to the glycosyl hydrolase 18 family. Chitinase class II subfamily.</text>
</comment>
<feature type="region of interest" description="Disordered" evidence="13">
    <location>
        <begin position="1315"/>
        <end position="1337"/>
    </location>
</feature>
<feature type="region of interest" description="Disordered" evidence="13">
    <location>
        <begin position="1660"/>
        <end position="1685"/>
    </location>
</feature>
<feature type="non-terminal residue" evidence="17">
    <location>
        <position position="2311"/>
    </location>
</feature>
<dbReference type="OrthoDB" id="73875at2759"/>
<evidence type="ECO:0000256" key="5">
    <source>
        <dbReference type="ARBA" id="ARBA00022729"/>
    </source>
</evidence>
<dbReference type="EMBL" id="CAKOFQ010007500">
    <property type="protein sequence ID" value="CAH2002617.1"/>
    <property type="molecule type" value="Genomic_DNA"/>
</dbReference>
<dbReference type="GO" id="GO:0000272">
    <property type="term" value="P:polysaccharide catabolic process"/>
    <property type="evidence" value="ECO:0007669"/>
    <property type="project" value="UniProtKB-KW"/>
</dbReference>
<dbReference type="GO" id="GO:0008843">
    <property type="term" value="F:endochitinase activity"/>
    <property type="evidence" value="ECO:0007669"/>
    <property type="project" value="UniProtKB-EC"/>
</dbReference>
<feature type="domain" description="Chitin-binding type-2" evidence="15">
    <location>
        <begin position="514"/>
        <end position="574"/>
    </location>
</feature>
<dbReference type="InterPro" id="IPR002557">
    <property type="entry name" value="Chitin-bd_dom"/>
</dbReference>
<dbReference type="FunFam" id="3.20.20.80:FF:000007">
    <property type="entry name" value="Acidic mammalian chitinase"/>
    <property type="match status" value="1"/>
</dbReference>
<feature type="compositionally biased region" description="Polar residues" evidence="13">
    <location>
        <begin position="982"/>
        <end position="996"/>
    </location>
</feature>
<feature type="region of interest" description="Disordered" evidence="13">
    <location>
        <begin position="1378"/>
        <end position="1419"/>
    </location>
</feature>
<feature type="region of interest" description="Disordered" evidence="13">
    <location>
        <begin position="867"/>
        <end position="998"/>
    </location>
</feature>
<feature type="compositionally biased region" description="Polar residues" evidence="13">
    <location>
        <begin position="728"/>
        <end position="753"/>
    </location>
</feature>
<dbReference type="InterPro" id="IPR050314">
    <property type="entry name" value="Glycosyl_Hydrlase_18"/>
</dbReference>
<feature type="region of interest" description="Disordered" evidence="13">
    <location>
        <begin position="1009"/>
        <end position="1028"/>
    </location>
</feature>
<feature type="compositionally biased region" description="Low complexity" evidence="13">
    <location>
        <begin position="1400"/>
        <end position="1414"/>
    </location>
</feature>
<keyword evidence="10 12" id="KW-0326">Glycosidase</keyword>
<evidence type="ECO:0000259" key="16">
    <source>
        <dbReference type="PROSITE" id="PS51910"/>
    </source>
</evidence>
<dbReference type="Gene3D" id="3.20.20.80">
    <property type="entry name" value="Glycosidases"/>
    <property type="match status" value="1"/>
</dbReference>
<feature type="compositionally biased region" description="Polar residues" evidence="13">
    <location>
        <begin position="762"/>
        <end position="775"/>
    </location>
</feature>
<evidence type="ECO:0000256" key="11">
    <source>
        <dbReference type="ARBA" id="ARBA00023326"/>
    </source>
</evidence>
<feature type="compositionally biased region" description="Low complexity" evidence="13">
    <location>
        <begin position="908"/>
        <end position="924"/>
    </location>
</feature>
<feature type="compositionally biased region" description="Basic and acidic residues" evidence="13">
    <location>
        <begin position="1506"/>
        <end position="1528"/>
    </location>
</feature>
<feature type="compositionally biased region" description="Polar residues" evidence="13">
    <location>
        <begin position="1554"/>
        <end position="1583"/>
    </location>
</feature>
<dbReference type="Pfam" id="PF00704">
    <property type="entry name" value="Glyco_hydro_18"/>
    <property type="match status" value="1"/>
</dbReference>
<dbReference type="PANTHER" id="PTHR11177:SF399">
    <property type="entry name" value="CHITINASE 6, ISOFORM C"/>
    <property type="match status" value="1"/>
</dbReference>
<evidence type="ECO:0000256" key="1">
    <source>
        <dbReference type="ARBA" id="ARBA00000822"/>
    </source>
</evidence>
<feature type="compositionally biased region" description="Basic and acidic residues" evidence="13">
    <location>
        <begin position="1378"/>
        <end position="1389"/>
    </location>
</feature>
<keyword evidence="5 14" id="KW-0732">Signal</keyword>
<feature type="compositionally biased region" description="Low complexity" evidence="13">
    <location>
        <begin position="622"/>
        <end position="631"/>
    </location>
</feature>
<keyword evidence="4" id="KW-0147">Chitin-binding</keyword>
<keyword evidence="6 12" id="KW-0378">Hydrolase</keyword>
<evidence type="ECO:0000313" key="18">
    <source>
        <dbReference type="Proteomes" id="UP001152888"/>
    </source>
</evidence>
<feature type="region of interest" description="Disordered" evidence="13">
    <location>
        <begin position="1772"/>
        <end position="1859"/>
    </location>
</feature>
<proteinExistence type="inferred from homology"/>
<feature type="compositionally biased region" description="Basic and acidic residues" evidence="13">
    <location>
        <begin position="458"/>
        <end position="487"/>
    </location>
</feature>
<comment type="caution">
    <text evidence="17">The sequence shown here is derived from an EMBL/GenBank/DDBJ whole genome shotgun (WGS) entry which is preliminary data.</text>
</comment>
<dbReference type="InterPro" id="IPR029070">
    <property type="entry name" value="Chitinase_insertion_sf"/>
</dbReference>
<feature type="compositionally biased region" description="Basic and acidic residues" evidence="13">
    <location>
        <begin position="647"/>
        <end position="661"/>
    </location>
</feature>
<feature type="region of interest" description="Disordered" evidence="13">
    <location>
        <begin position="1902"/>
        <end position="1922"/>
    </location>
</feature>
<keyword evidence="9" id="KW-0119">Carbohydrate metabolism</keyword>
<feature type="compositionally biased region" description="Low complexity" evidence="13">
    <location>
        <begin position="685"/>
        <end position="706"/>
    </location>
</feature>
<dbReference type="Pfam" id="PF01607">
    <property type="entry name" value="CBM_14"/>
    <property type="match status" value="1"/>
</dbReference>
<evidence type="ECO:0000256" key="4">
    <source>
        <dbReference type="ARBA" id="ARBA00022669"/>
    </source>
</evidence>
<organism evidence="17 18">
    <name type="scientific">Acanthoscelides obtectus</name>
    <name type="common">Bean weevil</name>
    <name type="synonym">Bruchus obtectus</name>
    <dbReference type="NCBI Taxonomy" id="200917"/>
    <lineage>
        <taxon>Eukaryota</taxon>
        <taxon>Metazoa</taxon>
        <taxon>Ecdysozoa</taxon>
        <taxon>Arthropoda</taxon>
        <taxon>Hexapoda</taxon>
        <taxon>Insecta</taxon>
        <taxon>Pterygota</taxon>
        <taxon>Neoptera</taxon>
        <taxon>Endopterygota</taxon>
        <taxon>Coleoptera</taxon>
        <taxon>Polyphaga</taxon>
        <taxon>Cucujiformia</taxon>
        <taxon>Chrysomeloidea</taxon>
        <taxon>Chrysomelidae</taxon>
        <taxon>Bruchinae</taxon>
        <taxon>Bruchini</taxon>
        <taxon>Acanthoscelides</taxon>
    </lineage>
</organism>
<keyword evidence="7" id="KW-0146">Chitin degradation</keyword>
<dbReference type="PROSITE" id="PS01095">
    <property type="entry name" value="GH18_1"/>
    <property type="match status" value="1"/>
</dbReference>
<dbReference type="GO" id="GO:0008061">
    <property type="term" value="F:chitin binding"/>
    <property type="evidence" value="ECO:0007669"/>
    <property type="project" value="UniProtKB-KW"/>
</dbReference>
<feature type="compositionally biased region" description="Acidic residues" evidence="13">
    <location>
        <begin position="779"/>
        <end position="808"/>
    </location>
</feature>
<dbReference type="Gene3D" id="3.10.50.10">
    <property type="match status" value="1"/>
</dbReference>
<dbReference type="FunFam" id="3.10.50.10:FF:000004">
    <property type="entry name" value="Chitinase 5"/>
    <property type="match status" value="1"/>
</dbReference>
<dbReference type="GO" id="GO:0006032">
    <property type="term" value="P:chitin catabolic process"/>
    <property type="evidence" value="ECO:0007669"/>
    <property type="project" value="UniProtKB-KW"/>
</dbReference>
<evidence type="ECO:0000256" key="14">
    <source>
        <dbReference type="SAM" id="SignalP"/>
    </source>
</evidence>
<feature type="region of interest" description="Disordered" evidence="13">
    <location>
        <begin position="1194"/>
        <end position="1236"/>
    </location>
</feature>
<dbReference type="SMART" id="SM00636">
    <property type="entry name" value="Glyco_18"/>
    <property type="match status" value="1"/>
</dbReference>
<dbReference type="GO" id="GO:0005576">
    <property type="term" value="C:extracellular region"/>
    <property type="evidence" value="ECO:0007669"/>
    <property type="project" value="InterPro"/>
</dbReference>
<dbReference type="InterPro" id="IPR011583">
    <property type="entry name" value="Chitinase_II/V-like_cat"/>
</dbReference>
<feature type="compositionally biased region" description="Polar residues" evidence="13">
    <location>
        <begin position="889"/>
        <end position="899"/>
    </location>
</feature>
<feature type="region of interest" description="Disordered" evidence="13">
    <location>
        <begin position="611"/>
        <end position="661"/>
    </location>
</feature>
<keyword evidence="18" id="KW-1185">Reference proteome</keyword>
<dbReference type="PROSITE" id="PS50940">
    <property type="entry name" value="CHIT_BIND_II"/>
    <property type="match status" value="1"/>
</dbReference>
<evidence type="ECO:0000256" key="13">
    <source>
        <dbReference type="SAM" id="MobiDB-lite"/>
    </source>
</evidence>
<feature type="region of interest" description="Disordered" evidence="13">
    <location>
        <begin position="1484"/>
        <end position="1596"/>
    </location>
</feature>
<comment type="catalytic activity">
    <reaction evidence="1">
        <text>Random endo-hydrolysis of N-acetyl-beta-D-glucosaminide (1-&gt;4)-beta-linkages in chitin and chitodextrins.</text>
        <dbReference type="EC" id="3.2.1.14"/>
    </reaction>
</comment>
<reference evidence="17" key="1">
    <citation type="submission" date="2022-03" db="EMBL/GenBank/DDBJ databases">
        <authorList>
            <person name="Sayadi A."/>
        </authorList>
    </citation>
    <scope>NUCLEOTIDE SEQUENCE</scope>
</reference>
<evidence type="ECO:0000259" key="15">
    <source>
        <dbReference type="PROSITE" id="PS50940"/>
    </source>
</evidence>
<dbReference type="CDD" id="cd02872">
    <property type="entry name" value="GH18_chitolectin_chitotriosidase"/>
    <property type="match status" value="1"/>
</dbReference>
<feature type="compositionally biased region" description="Basic and acidic residues" evidence="13">
    <location>
        <begin position="1488"/>
        <end position="1497"/>
    </location>
</feature>
<feature type="compositionally biased region" description="Polar residues" evidence="13">
    <location>
        <begin position="1799"/>
        <end position="1816"/>
    </location>
</feature>
<feature type="compositionally biased region" description="Acidic residues" evidence="13">
    <location>
        <begin position="1614"/>
        <end position="1635"/>
    </location>
</feature>
<feature type="region of interest" description="Disordered" evidence="13">
    <location>
        <begin position="410"/>
        <end position="507"/>
    </location>
</feature>
<accession>A0A9P0LP58</accession>
<sequence>TDFSRWLFLLISLSTWISLSISKELRIVCYYTNWSVYRPGVAKFTPQNINPYLCTHLIYAFGGFTKENTLKPFDKYQDIEKGGYAKFTGLKTYNKNLKTMLAIGGWNEGSARFSPMVASPERRKQFVRNALKFLRQNHFDGLDLDWEYPAFRDGGKPRDKENYAALVQELREEFDRESEKTGRPRLLLTMAVPAGIEYVNKGYDIPKLMKYLDWMNMLSYDFHSAYEPAVNHHAPLFPLEEANEYSFDAELNIDYTIQHYIKLGADPSKLVLGIPTYGRSYTLYNPEAHDIESPADGPGSMGEYTRENGYLAYYEICEYIKNDGWEVEQVNPKAMGPYSHKDNQWVGYDDIDMVRKKAEYVVERGLGGIMFWAIDNDDFRGTCHGKAYPLIEAAKEAMINALGLSNENLIAPPSKPIKSKTRSRPTTSTTERVIYVQPEKEVKVETTATRRRNRFKTKSKESSSKEIVKPRRNIAKPEQKPEPKSEESSTYSSLIVTPSYTTPEPPSTPDMAGGFKCEDEGFYPHPKDCKKYYWCLNGAGDSGIVAHQFTCPAGLYFNKAADSCDYSQNVLCNKKLQKSSATTTKATTTTSAPVSTTSGRLPTSIFATSRAPPRISPITRPTTTTTTTTTEAYKDDEEDYEEDEEIDSKTGKVEPEEDPKVIKELIELIKKAGGIEELEKQLNRSSESSSSSGTSGSTTQSSISKSLYERVLSKAGRPSFKTKKNSDRPSYTSIRNSSGPQSEATEAKATSSRGKSDRGKLQYTSIARNRPSTTKAPDVDDEENEDDDVDADADVDIDEDPSEDEEEESSSKSRKSYFKPNYVNIRRPRVSSTTESEVDSYFNRNKILGEILEDDIDLDDVDVDLDEYGENRNRNPSTPQYVNIRRQRPSTTEGPSTSKYVEIRRSTTESASTSSEGDSEGTTSKYHTIRRGTTTPATSTEEDTSTSTQGRRGTSTSVITTIGTTEGTTKKYTSVNRESSEKPTNTDGIAKSQTAGLASETGEITAVSANPEQQAGSTASIGTTTPYNLNTDSINDIITTEVVPSTKTKTISTSTTPQQPTTRITRFTSSTEETTTQTKRPIIRSTTIKPVSESSPKVSHKNYKFRLRAKPEVGEQASTSAPQRTRGVSRFSTKSSGGDSSEISATLPSARRRLISTTEKVFDENRSYRPGDPELADLSSLTAVDTDKIRGLSLGDNTRRRRIRPTNSAVTTESPKSTRRPVRRNENGGEQNTAVAGAKVRGFRNRQPTSTENTISKVTKGISPSTKSLFTSRTRKIIRRVRPTTKAGIFTTAKSTTKKSSFDESSFDPDLEFGFQDNKVEDDSDEGFEDSSLEDDENIKLSESNIRENSEINSFIGKERVKSFGKNDDFFGKDDSFGRKVKGTTERSKPPARKIIKRPSSTTTTTTKAPTTTSNRRRKIIRRVRPVIKYNKVPVSKTKNATSKVDEKAFRQHLFQPQTHIAKPAVKDETGEYGLKDDIEEYVQKTVISKDHGHKEDVEDGGQKSSPKEDEHSDNKSKTTKLEEKEKSVNITVIRSTLVESDDTDVDDSTTTEIPSTTVRSSTFVTDSLPNESSQTPKSAKSTTSEDDKNNKYKTFTRSRTTKETIYTFTFDSSDPEEEFDNDDDEGFNEDEEEIGFGPDKTPKRKTTKVLKTTQVTSLDTHTIPPSDTTTATENSTTVEEPSATETIPITSTTDRDITSIMDNFKTTKDTENYVSEHIDTSTISMFTDSTLAPINDSDPDLSSPPFDIITDLSDSSTSAADATQSLDITTTTTQRTTTTYKPRSSLRPVDARPRFNPRNLNKLSGINRAPSTTESVLEKEVSRRFSTTERSKPDKRRKLFRQRSTTPDPIENSKASEGIPIKQNKYRVYKFSTTKLTDENHNEKTAEDIQKETDRDLDHAMEDLGDNYGHDDETSSQRSESITEKIINRPFIPGKPLVKPVNVPKFTKSTETPNTISELNGVDTEAIRNRNKNLFSRRFKGAIPGEDVSATTETHFLTTEYAEASTEPSFDRSETTEMFTTLHHVFAQEFDKSTTEMEVKPETTTNKIERLVEVNRIVKVNTKEATVKNHVVGEQKTNEVVPVLDKIGEVNRVTVIKVVDKDGNVGNDPTFTEAKVEQVPFEEVAKIEEVPARVEPVNLTNISVRINGIGDSRDDRKIDYYPGSIFNKYVNYGKDDSFSNMNIFTPRPVYHTEASTIALEGLFSKTEAPNLFNSKKSALSDEILETDNSKFVNVRVLKPNDMKLEKDVRDERRFIPIKLLKQDDEDFTVKAQIKEVTPKQGMIKIVPIRVAMSRAIFSRPKALQKDRSPT</sequence>
<protein>
    <recommendedName>
        <fullName evidence="3">chitinase</fullName>
        <ecNumber evidence="3">3.2.1.14</ecNumber>
    </recommendedName>
</protein>
<evidence type="ECO:0000256" key="6">
    <source>
        <dbReference type="ARBA" id="ARBA00022801"/>
    </source>
</evidence>
<dbReference type="Gene3D" id="2.170.140.10">
    <property type="entry name" value="Chitin binding domain"/>
    <property type="match status" value="1"/>
</dbReference>
<feature type="region of interest" description="Disordered" evidence="13">
    <location>
        <begin position="1110"/>
        <end position="1148"/>
    </location>
</feature>